<evidence type="ECO:0000313" key="1">
    <source>
        <dbReference type="EMBL" id="EQD43397.1"/>
    </source>
</evidence>
<accession>T0ZGE2</accession>
<dbReference type="EMBL" id="AUZZ01007160">
    <property type="protein sequence ID" value="EQD43397.1"/>
    <property type="molecule type" value="Genomic_DNA"/>
</dbReference>
<comment type="caution">
    <text evidence="1">The sequence shown here is derived from an EMBL/GenBank/DDBJ whole genome shotgun (WGS) entry which is preliminary data.</text>
</comment>
<name>T0ZGE2_9ZZZZ</name>
<protein>
    <submittedName>
        <fullName evidence="1">Uncharacterized protein</fullName>
    </submittedName>
</protein>
<gene>
    <name evidence="1" type="ORF">B2A_09911</name>
</gene>
<dbReference type="AlphaFoldDB" id="T0ZGE2"/>
<reference evidence="1" key="2">
    <citation type="journal article" date="2014" name="ISME J.">
        <title>Microbial stratification in low pH oxic and suboxic macroscopic growths along an acid mine drainage.</title>
        <authorList>
            <person name="Mendez-Garcia C."/>
            <person name="Mesa V."/>
            <person name="Sprenger R.R."/>
            <person name="Richter M."/>
            <person name="Diez M.S."/>
            <person name="Solano J."/>
            <person name="Bargiela R."/>
            <person name="Golyshina O.V."/>
            <person name="Manteca A."/>
            <person name="Ramos J.L."/>
            <person name="Gallego J.R."/>
            <person name="Llorente I."/>
            <person name="Martins Dos Santos V.A."/>
            <person name="Jensen O.N."/>
            <person name="Pelaez A.I."/>
            <person name="Sanchez J."/>
            <person name="Ferrer M."/>
        </authorList>
    </citation>
    <scope>NUCLEOTIDE SEQUENCE</scope>
</reference>
<sequence length="173" mass="20268">LNVYIRESIKSLVDNIGHIMSSKLNESKFIENEVTLRDLRISKEVTETRRSLVRWLALSLGVINPGESRLTAVEVLDGILYFQFKLNKDPAVSDLLEYIEKAWGPINEKTLRYHLLQLKKTNMIKNSKSKYYISDPEIGERYDEKAWVNSYFNNMLDPIKEKIIYALKELKNR</sequence>
<proteinExistence type="predicted"/>
<feature type="non-terminal residue" evidence="1">
    <location>
        <position position="1"/>
    </location>
</feature>
<reference evidence="1" key="1">
    <citation type="submission" date="2013-08" db="EMBL/GenBank/DDBJ databases">
        <authorList>
            <person name="Mendez C."/>
            <person name="Richter M."/>
            <person name="Ferrer M."/>
            <person name="Sanchez J."/>
        </authorList>
    </citation>
    <scope>NUCLEOTIDE SEQUENCE</scope>
</reference>
<dbReference type="Gene3D" id="1.10.10.10">
    <property type="entry name" value="Winged helix-like DNA-binding domain superfamily/Winged helix DNA-binding domain"/>
    <property type="match status" value="1"/>
</dbReference>
<organism evidence="1">
    <name type="scientific">mine drainage metagenome</name>
    <dbReference type="NCBI Taxonomy" id="410659"/>
    <lineage>
        <taxon>unclassified sequences</taxon>
        <taxon>metagenomes</taxon>
        <taxon>ecological metagenomes</taxon>
    </lineage>
</organism>
<dbReference type="InterPro" id="IPR036388">
    <property type="entry name" value="WH-like_DNA-bd_sf"/>
</dbReference>